<dbReference type="InterPro" id="IPR001579">
    <property type="entry name" value="Glyco_hydro_18_chit_AS"/>
</dbReference>
<dbReference type="EMBL" id="JBCLYO010000042">
    <property type="protein sequence ID" value="KAL0074405.1"/>
    <property type="molecule type" value="Genomic_DNA"/>
</dbReference>
<dbReference type="PROSITE" id="PS51910">
    <property type="entry name" value="GH18_2"/>
    <property type="match status" value="1"/>
</dbReference>
<evidence type="ECO:0000256" key="7">
    <source>
        <dbReference type="RuleBase" id="RU000489"/>
    </source>
</evidence>
<evidence type="ECO:0000259" key="9">
    <source>
        <dbReference type="PROSITE" id="PS51910"/>
    </source>
</evidence>
<evidence type="ECO:0000256" key="4">
    <source>
        <dbReference type="ARBA" id="ARBA00023277"/>
    </source>
</evidence>
<evidence type="ECO:0000313" key="11">
    <source>
        <dbReference type="Proteomes" id="UP001448207"/>
    </source>
</evidence>
<name>A0ABR3AH19_PHYBL</name>
<evidence type="ECO:0000313" key="10">
    <source>
        <dbReference type="EMBL" id="KAL0074405.1"/>
    </source>
</evidence>
<dbReference type="PANTHER" id="PTHR11177:SF317">
    <property type="entry name" value="CHITINASE 12-RELATED"/>
    <property type="match status" value="1"/>
</dbReference>
<dbReference type="Proteomes" id="UP001448207">
    <property type="component" value="Unassembled WGS sequence"/>
</dbReference>
<evidence type="ECO:0000256" key="5">
    <source>
        <dbReference type="ARBA" id="ARBA00023295"/>
    </source>
</evidence>
<feature type="domain" description="GH18" evidence="9">
    <location>
        <begin position="10"/>
        <end position="380"/>
    </location>
</feature>
<keyword evidence="4" id="KW-0119">Carbohydrate metabolism</keyword>
<keyword evidence="11" id="KW-1185">Reference proteome</keyword>
<keyword evidence="3" id="KW-0146">Chitin degradation</keyword>
<dbReference type="InterPro" id="IPR017853">
    <property type="entry name" value="GH"/>
</dbReference>
<sequence>MEPPPVTNGLVIAGYFPNWAIYARNFNVCDLAVSAQKLTHVLYAFANFQEDGTVILGDVWADKDKHFPPEQTINGKADSWNEGDANLYGNFKQFYLLKQKYRHLKVSLSIGGWTWSTNFSVVAADPAKRAVFVKTAIRHLANLGLDGIDIDWEFPKDDKDAFHYVHLLYELRIALDMYQQSLGQTNQPRLILSVAVPCGPSKYKLLRLQQMAPYVDIFYLMAYDFAGSWDTNAGHQSAMYGGALNVHQAIEGYISGGVPPHKIVMGMPAYGRGFLNTNGPNTRYDGLPEGSWEKGMYDYKHLPPPGHTEHHDMEILASWCYCPEKRELITYDSPYITQAKCDYIKQRQLGGAMVWELSADHPGDHPRCLLNVLYDSFAGNTDTMPNHLDYPSSGFNNLKGHMK</sequence>
<dbReference type="SMART" id="SM00636">
    <property type="entry name" value="Glyco_18"/>
    <property type="match status" value="1"/>
</dbReference>
<dbReference type="PANTHER" id="PTHR11177">
    <property type="entry name" value="CHITINASE"/>
    <property type="match status" value="1"/>
</dbReference>
<accession>A0ABR3AH19</accession>
<gene>
    <name evidence="10" type="ORF">J3Q64DRAFT_1419835</name>
</gene>
<evidence type="ECO:0000256" key="6">
    <source>
        <dbReference type="ARBA" id="ARBA00023326"/>
    </source>
</evidence>
<dbReference type="SUPFAM" id="SSF51445">
    <property type="entry name" value="(Trans)glycosidases"/>
    <property type="match status" value="1"/>
</dbReference>
<dbReference type="InterPro" id="IPR011583">
    <property type="entry name" value="Chitinase_II/V-like_cat"/>
</dbReference>
<proteinExistence type="inferred from homology"/>
<reference evidence="10 11" key="1">
    <citation type="submission" date="2024-04" db="EMBL/GenBank/DDBJ databases">
        <title>Symmetric and asymmetric DNA N6-adenine methylation regulates different biological responses in Mucorales.</title>
        <authorList>
            <consortium name="Lawrence Berkeley National Laboratory"/>
            <person name="Lax C."/>
            <person name="Mondo S.J."/>
            <person name="Osorio-Concepcion M."/>
            <person name="Muszewska A."/>
            <person name="Corrochano-Luque M."/>
            <person name="Gutierrez G."/>
            <person name="Riley R."/>
            <person name="Lipzen A."/>
            <person name="Guo J."/>
            <person name="Hundley H."/>
            <person name="Amirebrahimi M."/>
            <person name="Ng V."/>
            <person name="Lorenzo-Gutierrez D."/>
            <person name="Binder U."/>
            <person name="Yang J."/>
            <person name="Song Y."/>
            <person name="Canovas D."/>
            <person name="Navarro E."/>
            <person name="Freitag M."/>
            <person name="Gabaldon T."/>
            <person name="Grigoriev I.V."/>
            <person name="Corrochano L.M."/>
            <person name="Nicolas F.E."/>
            <person name="Garre V."/>
        </authorList>
    </citation>
    <scope>NUCLEOTIDE SEQUENCE [LARGE SCALE GENOMIC DNA]</scope>
    <source>
        <strain evidence="10 11">L51</strain>
    </source>
</reference>
<evidence type="ECO:0000256" key="1">
    <source>
        <dbReference type="ARBA" id="ARBA00000822"/>
    </source>
</evidence>
<protein>
    <submittedName>
        <fullName evidence="10">Chitinase</fullName>
    </submittedName>
</protein>
<dbReference type="InterPro" id="IPR001223">
    <property type="entry name" value="Glyco_hydro18_cat"/>
</dbReference>
<dbReference type="Pfam" id="PF00704">
    <property type="entry name" value="Glyco_hydro_18"/>
    <property type="match status" value="1"/>
</dbReference>
<dbReference type="Gene3D" id="3.20.20.80">
    <property type="entry name" value="Glycosidases"/>
    <property type="match status" value="1"/>
</dbReference>
<dbReference type="InterPro" id="IPR029070">
    <property type="entry name" value="Chitinase_insertion_sf"/>
</dbReference>
<organism evidence="10 11">
    <name type="scientific">Phycomyces blakesleeanus</name>
    <dbReference type="NCBI Taxonomy" id="4837"/>
    <lineage>
        <taxon>Eukaryota</taxon>
        <taxon>Fungi</taxon>
        <taxon>Fungi incertae sedis</taxon>
        <taxon>Mucoromycota</taxon>
        <taxon>Mucoromycotina</taxon>
        <taxon>Mucoromycetes</taxon>
        <taxon>Mucorales</taxon>
        <taxon>Phycomycetaceae</taxon>
        <taxon>Phycomyces</taxon>
    </lineage>
</organism>
<dbReference type="InterPro" id="IPR050314">
    <property type="entry name" value="Glycosyl_Hydrlase_18"/>
</dbReference>
<dbReference type="PROSITE" id="PS01095">
    <property type="entry name" value="GH18_1"/>
    <property type="match status" value="1"/>
</dbReference>
<comment type="caution">
    <text evidence="10">The sequence shown here is derived from an EMBL/GenBank/DDBJ whole genome shotgun (WGS) entry which is preliminary data.</text>
</comment>
<dbReference type="SUPFAM" id="SSF54556">
    <property type="entry name" value="Chitinase insertion domain"/>
    <property type="match status" value="1"/>
</dbReference>
<comment type="catalytic activity">
    <reaction evidence="1">
        <text>Random endo-hydrolysis of N-acetyl-beta-D-glucosaminide (1-&gt;4)-beta-linkages in chitin and chitodextrins.</text>
        <dbReference type="EC" id="3.2.1.14"/>
    </reaction>
</comment>
<keyword evidence="6" id="KW-0624">Polysaccharide degradation</keyword>
<evidence type="ECO:0000256" key="8">
    <source>
        <dbReference type="RuleBase" id="RU004453"/>
    </source>
</evidence>
<evidence type="ECO:0000256" key="2">
    <source>
        <dbReference type="ARBA" id="ARBA00022801"/>
    </source>
</evidence>
<evidence type="ECO:0000256" key="3">
    <source>
        <dbReference type="ARBA" id="ARBA00023024"/>
    </source>
</evidence>
<keyword evidence="2 7" id="KW-0378">Hydrolase</keyword>
<dbReference type="CDD" id="cd06548">
    <property type="entry name" value="GH18_chitinase"/>
    <property type="match status" value="1"/>
</dbReference>
<dbReference type="Gene3D" id="3.10.50.10">
    <property type="match status" value="1"/>
</dbReference>
<keyword evidence="5 7" id="KW-0326">Glycosidase</keyword>
<comment type="similarity">
    <text evidence="8">Belongs to the glycosyl hydrolase 18 family.</text>
</comment>